<reference evidence="1" key="1">
    <citation type="submission" date="2021-09" db="EMBL/GenBank/DDBJ databases">
        <title>Isolation and characterization of 3-chlorobenzoate degrading bacteria from soils in Shizuoka.</title>
        <authorList>
            <person name="Ifat A."/>
            <person name="Ogawa N."/>
            <person name="Kimbara K."/>
            <person name="Moriuchi R."/>
            <person name="Dohra H."/>
            <person name="Shintani M."/>
        </authorList>
    </citation>
    <scope>NUCLEOTIDE SEQUENCE</scope>
    <source>
        <strain evidence="1">19CS2-2</strain>
    </source>
</reference>
<name>A0ACB5QSE8_9BURK</name>
<accession>A0ACB5QSE8</accession>
<proteinExistence type="predicted"/>
<dbReference type="EMBL" id="BPUR01000008">
    <property type="protein sequence ID" value="GJH18114.1"/>
    <property type="molecule type" value="Genomic_DNA"/>
</dbReference>
<keyword evidence="2" id="KW-1185">Reference proteome</keyword>
<sequence>MDVIVTTRLRLEMTLSVRADFRAQVEMMTFLVISHLATKFATGGWMSIENTVESSIYWSKSIQRDEDVVRRVKLASRALSIAEAIEVETGLTLNSSALASIFDSNLRLDFSSVVTCDIYDRCHRYLLAFK</sequence>
<evidence type="ECO:0000313" key="1">
    <source>
        <dbReference type="EMBL" id="GJH18114.1"/>
    </source>
</evidence>
<evidence type="ECO:0000313" key="2">
    <source>
        <dbReference type="Proteomes" id="UP001055013"/>
    </source>
</evidence>
<organism evidence="1 2">
    <name type="scientific">Caballeronia novacaledonica</name>
    <dbReference type="NCBI Taxonomy" id="1544861"/>
    <lineage>
        <taxon>Bacteria</taxon>
        <taxon>Pseudomonadati</taxon>
        <taxon>Pseudomonadota</taxon>
        <taxon>Betaproteobacteria</taxon>
        <taxon>Burkholderiales</taxon>
        <taxon>Burkholderiaceae</taxon>
        <taxon>Caballeronia</taxon>
    </lineage>
</organism>
<protein>
    <submittedName>
        <fullName evidence="1">Uncharacterized protein</fullName>
    </submittedName>
</protein>
<comment type="caution">
    <text evidence="1">The sequence shown here is derived from an EMBL/GenBank/DDBJ whole genome shotgun (WGS) entry which is preliminary data.</text>
</comment>
<dbReference type="Proteomes" id="UP001055013">
    <property type="component" value="Unassembled WGS sequence"/>
</dbReference>
<gene>
    <name evidence="1" type="ORF">CBA19CS22_16250</name>
</gene>